<accession>A0A5N5Q8Q2</accession>
<gene>
    <name evidence="3" type="ORF">CTheo_8676</name>
</gene>
<dbReference type="GO" id="GO:0003677">
    <property type="term" value="F:DNA binding"/>
    <property type="evidence" value="ECO:0007669"/>
    <property type="project" value="UniProtKB-KW"/>
</dbReference>
<evidence type="ECO:0000259" key="2">
    <source>
        <dbReference type="Pfam" id="PF08755"/>
    </source>
</evidence>
<dbReference type="Gene3D" id="2.30.30.390">
    <property type="entry name" value="Hemimethylated DNA-binding domain"/>
    <property type="match status" value="1"/>
</dbReference>
<evidence type="ECO:0000313" key="4">
    <source>
        <dbReference type="Proteomes" id="UP000383932"/>
    </source>
</evidence>
<dbReference type="SUPFAM" id="SSF141255">
    <property type="entry name" value="YccV-like"/>
    <property type="match status" value="1"/>
</dbReference>
<name>A0A5N5Q8Q2_9AGAM</name>
<proteinExistence type="predicted"/>
<dbReference type="SUPFAM" id="SSF81383">
    <property type="entry name" value="F-box domain"/>
    <property type="match status" value="1"/>
</dbReference>
<organism evidence="3 4">
    <name type="scientific">Ceratobasidium theobromae</name>
    <dbReference type="NCBI Taxonomy" id="1582974"/>
    <lineage>
        <taxon>Eukaryota</taxon>
        <taxon>Fungi</taxon>
        <taxon>Dikarya</taxon>
        <taxon>Basidiomycota</taxon>
        <taxon>Agaricomycotina</taxon>
        <taxon>Agaricomycetes</taxon>
        <taxon>Cantharellales</taxon>
        <taxon>Ceratobasidiaceae</taxon>
        <taxon>Ceratobasidium</taxon>
    </lineage>
</organism>
<dbReference type="AlphaFoldDB" id="A0A5N5Q8Q2"/>
<reference evidence="3 4" key="1">
    <citation type="journal article" date="2019" name="Fungal Biol. Biotechnol.">
        <title>Draft genome sequence of fastidious pathogen Ceratobasidium theobromae, which causes vascular-streak dieback in Theobroma cacao.</title>
        <authorList>
            <person name="Ali S.S."/>
            <person name="Asman A."/>
            <person name="Shao J."/>
            <person name="Firmansyah A.P."/>
            <person name="Susilo A.W."/>
            <person name="Rosmana A."/>
            <person name="McMahon P."/>
            <person name="Junaid M."/>
            <person name="Guest D."/>
            <person name="Kheng T.Y."/>
            <person name="Meinhardt L.W."/>
            <person name="Bailey B.A."/>
        </authorList>
    </citation>
    <scope>NUCLEOTIDE SEQUENCE [LARGE SCALE GENOMIC DNA]</scope>
    <source>
        <strain evidence="3 4">CT2</strain>
    </source>
</reference>
<dbReference type="InterPro" id="IPR036623">
    <property type="entry name" value="Hemimethylated_DNA-bd_sf"/>
</dbReference>
<dbReference type="InterPro" id="IPR011722">
    <property type="entry name" value="Hemimethylated_DNA-bd_dom"/>
</dbReference>
<evidence type="ECO:0000313" key="3">
    <source>
        <dbReference type="EMBL" id="KAB5587883.1"/>
    </source>
</evidence>
<comment type="caution">
    <text evidence="3">The sequence shown here is derived from an EMBL/GenBank/DDBJ whole genome shotgun (WGS) entry which is preliminary data.</text>
</comment>
<feature type="compositionally biased region" description="Acidic residues" evidence="1">
    <location>
        <begin position="552"/>
        <end position="566"/>
    </location>
</feature>
<dbReference type="EMBL" id="SSOP01000706">
    <property type="protein sequence ID" value="KAB5587883.1"/>
    <property type="molecule type" value="Genomic_DNA"/>
</dbReference>
<feature type="region of interest" description="Disordered" evidence="1">
    <location>
        <begin position="552"/>
        <end position="580"/>
    </location>
</feature>
<evidence type="ECO:0000256" key="1">
    <source>
        <dbReference type="SAM" id="MobiDB-lite"/>
    </source>
</evidence>
<protein>
    <submittedName>
        <fullName evidence="3">Hemimethylated DNA-binding domain containing protein</fullName>
    </submittedName>
</protein>
<dbReference type="InterPro" id="IPR036047">
    <property type="entry name" value="F-box-like_dom_sf"/>
</dbReference>
<feature type="domain" description="Hemimethylated DNA-binding" evidence="2">
    <location>
        <begin position="528"/>
        <end position="596"/>
    </location>
</feature>
<sequence>MSAPRITEIPEIILHVLAELKPSKYDDSAVKTLVACTRASRGLAKIAQMDSVWVKHYHVRYRYSEPTTVSRGQSEWYKRYISRRATDLRVAELLNEIISTPQKRAACILELVRFGDDALDALRIEAACKVPAQLGKMWAREEQQRKEAWGGARGEWSPGENGEEDLDNLLEDDSRVVTDDWLQRRWWAKQAFRTMVQKAALKTLAKLFLGEQPHPKSMASAKAIEEGLKAISGLMGIHPDEMNRNYDNLANGCARHLKSIGICIDLHNTDFDLKAFSIGVCNWMGIQGFRHEDVADGKRRGISNYLPHTFMTLRNTHPMSLVCTFMAVVTRLGLCAVPMVTPAPFTCFHAWVCLPGAESEDDMQDWEDGAPTRQLVVDVIYFDHEPFWRPGTTPYALMRMDRELSEIERFAGDVSDNMAAGKNDLCSFIPSLPSELRHAVEFATNMTLLISQREPRRKFTLMSEVVALSRDRFPLHTEPVLAQGLATILDQTPDPSIGTHLRTEIDRLRKDEVYVNQRKQEGGPLWWVGMVFRHRSEGYVGVMIDWDEANEVEDGSEDMESDEDDEPTGRTYTGLVGDGSSRNIAEEDVEPLSVTNVQGESQEIWESVRMLIECRTSTIEEVFSRVEVNEELGRAWFVPSADMAREYPRDTAMGAKYMKGTELER</sequence>
<keyword evidence="3" id="KW-0238">DNA-binding</keyword>
<keyword evidence="4" id="KW-1185">Reference proteome</keyword>
<dbReference type="Proteomes" id="UP000383932">
    <property type="component" value="Unassembled WGS sequence"/>
</dbReference>
<dbReference type="Pfam" id="PF08755">
    <property type="entry name" value="YccV-like"/>
    <property type="match status" value="1"/>
</dbReference>
<dbReference type="OrthoDB" id="28868at2759"/>